<dbReference type="EMBL" id="MK719702">
    <property type="protein sequence ID" value="QCQ58061.1"/>
    <property type="molecule type" value="Genomic_DNA"/>
</dbReference>
<accession>A0A4P8MVI1</accession>
<sequence>MSIRVSRWLWENNPECVVNCIQQGINLEDRNIGKSTGVALGIIAECMQYPSRNVKVRETGIMMQDRFLFDNIKQLVHKLELKGFSFYYHNMTVKYYPWVELKMKITLEEV</sequence>
<gene>
    <name evidence="1" type="ORF">Barba1S_gp074</name>
</gene>
<protein>
    <submittedName>
        <fullName evidence="1">Uncharacterized protein</fullName>
    </submittedName>
</protein>
<reference evidence="1 2" key="1">
    <citation type="submission" date="2019-03" db="EMBL/GenBank/DDBJ databases">
        <title>Genomic and seasonal variations among aquatic phages infecting the Baltic Sea Gammaproteobacteria Rheinheimera sp. bal341.</title>
        <authorList>
            <person name="Nilsson E."/>
            <person name="Li K."/>
            <person name="Fridlund J."/>
            <person name="Sulcius S."/>
            <person name="Bunse C."/>
            <person name="Karlsson C.M.G."/>
            <person name="Lindh M."/>
            <person name="Lundin D."/>
            <person name="Pinhassi J."/>
            <person name="Holmfeldt K."/>
        </authorList>
    </citation>
    <scope>NUCLEOTIDE SEQUENCE [LARGE SCALE GENOMIC DNA]</scope>
</reference>
<dbReference type="Proteomes" id="UP000300052">
    <property type="component" value="Genome"/>
</dbReference>
<evidence type="ECO:0000313" key="2">
    <source>
        <dbReference type="Proteomes" id="UP000300052"/>
    </source>
</evidence>
<evidence type="ECO:0000313" key="1">
    <source>
        <dbReference type="EMBL" id="QCQ58061.1"/>
    </source>
</evidence>
<organism evidence="1 2">
    <name type="scientific">Rheinheimera phage vB_RspM_Barba1S</name>
    <dbReference type="NCBI Taxonomy" id="2565660"/>
    <lineage>
        <taxon>Viruses</taxon>
        <taxon>Duplodnaviria</taxon>
        <taxon>Heunggongvirae</taxon>
        <taxon>Uroviricota</taxon>
        <taxon>Caudoviricetes</taxon>
        <taxon>Barbavirus</taxon>
        <taxon>Barbavirus barba18A</taxon>
    </lineage>
</organism>
<proteinExistence type="predicted"/>
<name>A0A4P8MVI1_9CAUD</name>